<organism evidence="3 4">
    <name type="scientific">Falsiroseomonas oleicola</name>
    <dbReference type="NCBI Taxonomy" id="2801474"/>
    <lineage>
        <taxon>Bacteria</taxon>
        <taxon>Pseudomonadati</taxon>
        <taxon>Pseudomonadota</taxon>
        <taxon>Alphaproteobacteria</taxon>
        <taxon>Acetobacterales</taxon>
        <taxon>Roseomonadaceae</taxon>
        <taxon>Falsiroseomonas</taxon>
    </lineage>
</organism>
<reference evidence="3 4" key="1">
    <citation type="submission" date="2021-01" db="EMBL/GenBank/DDBJ databases">
        <title>Roseomonas sp. nov, a bacterium isolated from an oil production mixture in Yumen Oilfield.</title>
        <authorList>
            <person name="Wu D."/>
        </authorList>
    </citation>
    <scope>NUCLEOTIDE SEQUENCE [LARGE SCALE GENOMIC DNA]</scope>
    <source>
        <strain evidence="3 4">ROY-5-3</strain>
    </source>
</reference>
<dbReference type="CDD" id="cd07012">
    <property type="entry name" value="PBP2_Bug_TTT"/>
    <property type="match status" value="1"/>
</dbReference>
<dbReference type="Pfam" id="PF03401">
    <property type="entry name" value="TctC"/>
    <property type="match status" value="1"/>
</dbReference>
<protein>
    <submittedName>
        <fullName evidence="3">Tripartite tricarboxylate transporter substrate binding protein</fullName>
    </submittedName>
</protein>
<dbReference type="InterPro" id="IPR005064">
    <property type="entry name" value="BUG"/>
</dbReference>
<dbReference type="PANTHER" id="PTHR42928:SF5">
    <property type="entry name" value="BLR1237 PROTEIN"/>
    <property type="match status" value="1"/>
</dbReference>
<dbReference type="EMBL" id="JAERQM010000002">
    <property type="protein sequence ID" value="MBU8543921.1"/>
    <property type="molecule type" value="Genomic_DNA"/>
</dbReference>
<evidence type="ECO:0000313" key="3">
    <source>
        <dbReference type="EMBL" id="MBU8543921.1"/>
    </source>
</evidence>
<feature type="signal peptide" evidence="2">
    <location>
        <begin position="1"/>
        <end position="26"/>
    </location>
</feature>
<comment type="caution">
    <text evidence="3">The sequence shown here is derived from an EMBL/GenBank/DDBJ whole genome shotgun (WGS) entry which is preliminary data.</text>
</comment>
<evidence type="ECO:0000256" key="2">
    <source>
        <dbReference type="SAM" id="SignalP"/>
    </source>
</evidence>
<evidence type="ECO:0000256" key="1">
    <source>
        <dbReference type="ARBA" id="ARBA00006987"/>
    </source>
</evidence>
<gene>
    <name evidence="3" type="ORF">JJQ90_09405</name>
</gene>
<comment type="similarity">
    <text evidence="1">Belongs to the UPF0065 (bug) family.</text>
</comment>
<name>A0ABS6H6E2_9PROT</name>
<feature type="chain" id="PRO_5047448503" evidence="2">
    <location>
        <begin position="27"/>
        <end position="322"/>
    </location>
</feature>
<evidence type="ECO:0000313" key="4">
    <source>
        <dbReference type="Proteomes" id="UP000689967"/>
    </source>
</evidence>
<proteinExistence type="inferred from homology"/>
<sequence>MIARRLLTLLGAGLLAAPFIATPARAAWPERPVTVVVPYPPGGNNDILARLLAPVVERQIGQPLVIDNRGGGGGTIGAGIASRAAADGYTVLFADIGILAIAPHLFARLPFDPDSFVPIVRLTEVSLLVGVPRQSPHQNLGSLLAAARARPNALTFATPGNGTAGHLATQMLMSLANVPMTHVPYRGSAPAQIDLIGGNVDLLIDGTLLPAVTQGQVRALAVTGPSRSPFTPDLPTVAEAGVANYNFLSWHGVVAPRGTPAEAITRLNAAYNVAVADPGVLERARQLGLPLKGGSAQDFVAFIAAERAKLGPVVQASGARVE</sequence>
<dbReference type="Proteomes" id="UP000689967">
    <property type="component" value="Unassembled WGS sequence"/>
</dbReference>
<dbReference type="RefSeq" id="WP_216874652.1">
    <property type="nucleotide sequence ID" value="NZ_JAERQM010000002.1"/>
</dbReference>
<dbReference type="PIRSF" id="PIRSF017082">
    <property type="entry name" value="YflP"/>
    <property type="match status" value="1"/>
</dbReference>
<dbReference type="PANTHER" id="PTHR42928">
    <property type="entry name" value="TRICARBOXYLATE-BINDING PROTEIN"/>
    <property type="match status" value="1"/>
</dbReference>
<keyword evidence="2" id="KW-0732">Signal</keyword>
<keyword evidence="4" id="KW-1185">Reference proteome</keyword>
<accession>A0ABS6H6E2</accession>